<evidence type="ECO:0000256" key="1">
    <source>
        <dbReference type="SAM" id="MobiDB-lite"/>
    </source>
</evidence>
<proteinExistence type="predicted"/>
<dbReference type="VEuPathDB" id="CryptoDB:Cvel_3971"/>
<sequence length="533" mass="59201">MSEQTAPPCPQPQPEATDPASSSRGAPISESESQSPQSQEVRAGPQDVQLPSSTTHIQQEQQHQQMPPSAPQQQLQQGPPCPPAPQSTRVPARDEHVYTVSFQEYPKSIAVPIYLGDTTFHYRKEDFAGEYRTRKMTFNEKPLWLKMSRDVCIYLSSSMGWCIGICKPVGNFIPVFRSEADKGGVYLFPPEEKWVRIKGGSGNCPWGIRVSCQDPATRLRIMNATPGQAIPLGDAIQRMLESRERRRGARRPEEAMLETHELQLDAALIKTSSQQSDTNTIEISDIPPTVTLTDVSLAVEQFCPPPLSHIQFFPESGKAIVGYQTTAQASEFMRSPPLLGGRSVQARMVSERGKEALQNFRTLLRNGCSEFVNPRVYDAVLGLAFEYAERGVEQVKMGHILIVGDWEEIKHVGRVLGMNDFEFHDQNILTKEGRRIVLVRMNHDLATVIDGRSGKVICNWFNIFSQHDEQAAWDNSVGGSAAGASASVAKRCPSTVVLKISTDSKGELKNFKGDRMTILTQKSESPTHTQIKI</sequence>
<organism evidence="2">
    <name type="scientific">Chromera velia CCMP2878</name>
    <dbReference type="NCBI Taxonomy" id="1169474"/>
    <lineage>
        <taxon>Eukaryota</taxon>
        <taxon>Sar</taxon>
        <taxon>Alveolata</taxon>
        <taxon>Colpodellida</taxon>
        <taxon>Chromeraceae</taxon>
        <taxon>Chromera</taxon>
    </lineage>
</organism>
<gene>
    <name evidence="2" type="ORF">Cvel_3971</name>
</gene>
<name>A0A0G4FZE3_9ALVE</name>
<reference evidence="2" key="1">
    <citation type="submission" date="2014-11" db="EMBL/GenBank/DDBJ databases">
        <authorList>
            <person name="Otto D Thomas"/>
            <person name="Naeem Raeece"/>
        </authorList>
    </citation>
    <scope>NUCLEOTIDE SEQUENCE</scope>
</reference>
<feature type="compositionally biased region" description="Low complexity" evidence="1">
    <location>
        <begin position="29"/>
        <end position="40"/>
    </location>
</feature>
<evidence type="ECO:0000313" key="2">
    <source>
        <dbReference type="EMBL" id="CEM21001.1"/>
    </source>
</evidence>
<protein>
    <submittedName>
        <fullName evidence="2">Uncharacterized protein</fullName>
    </submittedName>
</protein>
<dbReference type="AlphaFoldDB" id="A0A0G4FZE3"/>
<accession>A0A0G4FZE3</accession>
<feature type="region of interest" description="Disordered" evidence="1">
    <location>
        <begin position="1"/>
        <end position="91"/>
    </location>
</feature>
<dbReference type="EMBL" id="CDMZ01000761">
    <property type="protein sequence ID" value="CEM21001.1"/>
    <property type="molecule type" value="Genomic_DNA"/>
</dbReference>
<feature type="compositionally biased region" description="Low complexity" evidence="1">
    <location>
        <begin position="58"/>
        <end position="78"/>
    </location>
</feature>